<feature type="compositionally biased region" description="Basic and acidic residues" evidence="1">
    <location>
        <begin position="1"/>
        <end position="17"/>
    </location>
</feature>
<sequence length="203" mass="23344">NHEAQESYGHETDDEPKMSAQNDLDDNETQKLPYGLNDDNDSEIMVQDSLEEPEVQRAFGQLELSSERGLGNEPQMEINEEKNGDNLWKEELTIDWDQVQLSRKTLSVAWNVDSGAHIALLHGRIDQLQTELTGICLSCYEAQGRMQEAEERLTIVARDQQIMTDEITVRFNEESAQRQMADQRLIARLRAIEQYIVAHRDDL</sequence>
<dbReference type="AlphaFoldDB" id="A0A0H5QLN0"/>
<protein>
    <submittedName>
        <fullName evidence="2">Uncharacterized protein</fullName>
    </submittedName>
</protein>
<reference evidence="2" key="1">
    <citation type="submission" date="2015-04" db="EMBL/GenBank/DDBJ databases">
        <title>The genome sequence of the plant pathogenic Rhizarian Plasmodiophora brassicae reveals insights in its biotrophic life cycle and the origin of chitin synthesis.</title>
        <authorList>
            <person name="Schwelm A."/>
            <person name="Fogelqvist J."/>
            <person name="Knaust A."/>
            <person name="Julke S."/>
            <person name="Lilja T."/>
            <person name="Dhandapani V."/>
            <person name="Bonilla-Rosso G."/>
            <person name="Karlsson M."/>
            <person name="Shevchenko A."/>
            <person name="Choi S.R."/>
            <person name="Kim H.G."/>
            <person name="Park J.Y."/>
            <person name="Lim Y.P."/>
            <person name="Ludwig-Muller J."/>
            <person name="Dixelius C."/>
        </authorList>
    </citation>
    <scope>NUCLEOTIDE SEQUENCE</scope>
    <source>
        <tissue evidence="2">Potato root galls</tissue>
    </source>
</reference>
<proteinExistence type="predicted"/>
<feature type="region of interest" description="Disordered" evidence="1">
    <location>
        <begin position="1"/>
        <end position="41"/>
    </location>
</feature>
<evidence type="ECO:0000256" key="1">
    <source>
        <dbReference type="SAM" id="MobiDB-lite"/>
    </source>
</evidence>
<feature type="non-terminal residue" evidence="2">
    <location>
        <position position="1"/>
    </location>
</feature>
<name>A0A0H5QLN0_9EUKA</name>
<organism evidence="2">
    <name type="scientific">Spongospora subterranea</name>
    <dbReference type="NCBI Taxonomy" id="70186"/>
    <lineage>
        <taxon>Eukaryota</taxon>
        <taxon>Sar</taxon>
        <taxon>Rhizaria</taxon>
        <taxon>Endomyxa</taxon>
        <taxon>Phytomyxea</taxon>
        <taxon>Plasmodiophorida</taxon>
        <taxon>Plasmodiophoridae</taxon>
        <taxon>Spongospora</taxon>
    </lineage>
</organism>
<evidence type="ECO:0000313" key="2">
    <source>
        <dbReference type="EMBL" id="CRZ03060.1"/>
    </source>
</evidence>
<dbReference type="EMBL" id="HACM01002618">
    <property type="protein sequence ID" value="CRZ03060.1"/>
    <property type="molecule type" value="Transcribed_RNA"/>
</dbReference>
<accession>A0A0H5QLN0</accession>